<reference evidence="1" key="1">
    <citation type="journal article" date="2019" name="Sci. Rep.">
        <title>Draft genome of Tanacetum cinerariifolium, the natural source of mosquito coil.</title>
        <authorList>
            <person name="Yamashiro T."/>
            <person name="Shiraishi A."/>
            <person name="Satake H."/>
            <person name="Nakayama K."/>
        </authorList>
    </citation>
    <scope>NUCLEOTIDE SEQUENCE</scope>
</reference>
<sequence>MNNQPFSKCGEGLFILTSYIETPRSSYARALVEIKADVELKDTIMVAMSKLVREGFHTCTIRVEYEWKHPRCACCKVFGHGQDECPNNIDSGVAKNLKKPSQAPRGVLIRSKGDLNQPNKFIEVFLKRPMPTIA</sequence>
<dbReference type="PANTHER" id="PTHR31286">
    <property type="entry name" value="GLYCINE-RICH CELL WALL STRUCTURAL PROTEIN 1.8-LIKE"/>
    <property type="match status" value="1"/>
</dbReference>
<evidence type="ECO:0008006" key="2">
    <source>
        <dbReference type="Google" id="ProtNLM"/>
    </source>
</evidence>
<protein>
    <recommendedName>
        <fullName evidence="2">Zinc knuckle CX2CX4HX4C</fullName>
    </recommendedName>
</protein>
<dbReference type="AlphaFoldDB" id="A0A699JG44"/>
<dbReference type="EMBL" id="BKCJ010401666">
    <property type="protein sequence ID" value="GFA30594.1"/>
    <property type="molecule type" value="Genomic_DNA"/>
</dbReference>
<organism evidence="1">
    <name type="scientific">Tanacetum cinerariifolium</name>
    <name type="common">Dalmatian daisy</name>
    <name type="synonym">Chrysanthemum cinerariifolium</name>
    <dbReference type="NCBI Taxonomy" id="118510"/>
    <lineage>
        <taxon>Eukaryota</taxon>
        <taxon>Viridiplantae</taxon>
        <taxon>Streptophyta</taxon>
        <taxon>Embryophyta</taxon>
        <taxon>Tracheophyta</taxon>
        <taxon>Spermatophyta</taxon>
        <taxon>Magnoliopsida</taxon>
        <taxon>eudicotyledons</taxon>
        <taxon>Gunneridae</taxon>
        <taxon>Pentapetalae</taxon>
        <taxon>asterids</taxon>
        <taxon>campanulids</taxon>
        <taxon>Asterales</taxon>
        <taxon>Asteraceae</taxon>
        <taxon>Asteroideae</taxon>
        <taxon>Anthemideae</taxon>
        <taxon>Anthemidinae</taxon>
        <taxon>Tanacetum</taxon>
    </lineage>
</organism>
<evidence type="ECO:0000313" key="1">
    <source>
        <dbReference type="EMBL" id="GFA30594.1"/>
    </source>
</evidence>
<proteinExistence type="predicted"/>
<comment type="caution">
    <text evidence="1">The sequence shown here is derived from an EMBL/GenBank/DDBJ whole genome shotgun (WGS) entry which is preliminary data.</text>
</comment>
<gene>
    <name evidence="1" type="ORF">Tci_602566</name>
</gene>
<dbReference type="PANTHER" id="PTHR31286:SF99">
    <property type="entry name" value="DUF4283 DOMAIN-CONTAINING PROTEIN"/>
    <property type="match status" value="1"/>
</dbReference>
<name>A0A699JG44_TANCI</name>
<accession>A0A699JG44</accession>
<dbReference type="InterPro" id="IPR040256">
    <property type="entry name" value="At4g02000-like"/>
</dbReference>